<dbReference type="OrthoDB" id="444255at2759"/>
<keyword evidence="2" id="KW-1185">Reference proteome</keyword>
<evidence type="ECO:0000313" key="1">
    <source>
        <dbReference type="EMBL" id="EQC37608.1"/>
    </source>
</evidence>
<gene>
    <name evidence="1" type="ORF">SDRG_05202</name>
</gene>
<dbReference type="GeneID" id="19945929"/>
<sequence>MPHTPPMRVAKAGRTQRVTFAGVLLCMIAVSTTVFCVHHQFTATPRHDVSLRHPDCSYVTSAFAEQYEAMAQRPPSAPLQALRRSAASDPMAQRSWADCLPMRTVVCGVAAGSQDTLFTQSPPCRSAVVHHLLVATMAAIEAQGHVAVPIGPALQHLLEYFTLPPDGTSIDVLTDAAIGNLASWFWVRGFAHFEDNATGASVTCLAPHHTLATILFGDDAPDATPPHLRWSTMQAFDDRIVLASEKSHPYRRVEMAPLGCLPLYDVSIAVPSHPTAFVKTPRSMRQHDVDIPGPSSRCKALCDDSTPRVQTHSVLNASRCSARHDTEFSARLATYTRHPQRLHLTEDHAPSLTVLTDHVSDGKVWQYCLPMLPQQCGARRGTKTTLFETPPGKPCRSAVLQLLLESILELTHELDLPSFVYFGTLLGAWRDEAIIPHTPDVDVALPSETDWTALQDAMWARGVYVFKRDIHSACIAPHHPLAALLYSPTASATS</sequence>
<dbReference type="AlphaFoldDB" id="T0RYF5"/>
<dbReference type="Proteomes" id="UP000030762">
    <property type="component" value="Unassembled WGS sequence"/>
</dbReference>
<dbReference type="eggNOG" id="ENOG502SK7I">
    <property type="taxonomic scope" value="Eukaryota"/>
</dbReference>
<dbReference type="STRING" id="1156394.T0RYF5"/>
<proteinExistence type="predicted"/>
<name>T0RYF5_SAPDV</name>
<dbReference type="RefSeq" id="XP_008609128.1">
    <property type="nucleotide sequence ID" value="XM_008610906.1"/>
</dbReference>
<dbReference type="VEuPathDB" id="FungiDB:SDRG_05202"/>
<protein>
    <submittedName>
        <fullName evidence="1">Uncharacterized protein</fullName>
    </submittedName>
</protein>
<reference evidence="1 2" key="1">
    <citation type="submission" date="2012-04" db="EMBL/GenBank/DDBJ databases">
        <title>The Genome Sequence of Saprolegnia declina VS20.</title>
        <authorList>
            <consortium name="The Broad Institute Genome Sequencing Platform"/>
            <person name="Russ C."/>
            <person name="Nusbaum C."/>
            <person name="Tyler B."/>
            <person name="van West P."/>
            <person name="Dieguez-Uribeondo J."/>
            <person name="de Bruijn I."/>
            <person name="Tripathy S."/>
            <person name="Jiang R."/>
            <person name="Young S.K."/>
            <person name="Zeng Q."/>
            <person name="Gargeya S."/>
            <person name="Fitzgerald M."/>
            <person name="Haas B."/>
            <person name="Abouelleil A."/>
            <person name="Alvarado L."/>
            <person name="Arachchi H.M."/>
            <person name="Berlin A."/>
            <person name="Chapman S.B."/>
            <person name="Goldberg J."/>
            <person name="Griggs A."/>
            <person name="Gujja S."/>
            <person name="Hansen M."/>
            <person name="Howarth C."/>
            <person name="Imamovic A."/>
            <person name="Larimer J."/>
            <person name="McCowen C."/>
            <person name="Montmayeur A."/>
            <person name="Murphy C."/>
            <person name="Neiman D."/>
            <person name="Pearson M."/>
            <person name="Priest M."/>
            <person name="Roberts A."/>
            <person name="Saif S."/>
            <person name="Shea T."/>
            <person name="Sisk P."/>
            <person name="Sykes S."/>
            <person name="Wortman J."/>
            <person name="Nusbaum C."/>
            <person name="Birren B."/>
        </authorList>
    </citation>
    <scope>NUCLEOTIDE SEQUENCE [LARGE SCALE GENOMIC DNA]</scope>
    <source>
        <strain evidence="1 2">VS20</strain>
    </source>
</reference>
<dbReference type="InParanoid" id="T0RYF5"/>
<evidence type="ECO:0000313" key="2">
    <source>
        <dbReference type="Proteomes" id="UP000030762"/>
    </source>
</evidence>
<accession>T0RYF5</accession>
<organism evidence="1 2">
    <name type="scientific">Saprolegnia diclina (strain VS20)</name>
    <dbReference type="NCBI Taxonomy" id="1156394"/>
    <lineage>
        <taxon>Eukaryota</taxon>
        <taxon>Sar</taxon>
        <taxon>Stramenopiles</taxon>
        <taxon>Oomycota</taxon>
        <taxon>Saprolegniomycetes</taxon>
        <taxon>Saprolegniales</taxon>
        <taxon>Saprolegniaceae</taxon>
        <taxon>Saprolegnia</taxon>
    </lineage>
</organism>
<dbReference type="EMBL" id="JH767144">
    <property type="protein sequence ID" value="EQC37608.1"/>
    <property type="molecule type" value="Genomic_DNA"/>
</dbReference>